<proteinExistence type="predicted"/>
<feature type="compositionally biased region" description="Polar residues" evidence="1">
    <location>
        <begin position="1"/>
        <end position="10"/>
    </location>
</feature>
<sequence>MINNENTAKQTAVRRERGARRGSLSNAAARVRRVSVAAATFENRCSIRNQRRTALCKTRHLMTYPIRFSAVTQLSLQMRRSPAFINN</sequence>
<dbReference type="AlphaFoldDB" id="A0AAV1JMV2"/>
<organism evidence="2 3">
    <name type="scientific">Leptosia nina</name>
    <dbReference type="NCBI Taxonomy" id="320188"/>
    <lineage>
        <taxon>Eukaryota</taxon>
        <taxon>Metazoa</taxon>
        <taxon>Ecdysozoa</taxon>
        <taxon>Arthropoda</taxon>
        <taxon>Hexapoda</taxon>
        <taxon>Insecta</taxon>
        <taxon>Pterygota</taxon>
        <taxon>Neoptera</taxon>
        <taxon>Endopterygota</taxon>
        <taxon>Lepidoptera</taxon>
        <taxon>Glossata</taxon>
        <taxon>Ditrysia</taxon>
        <taxon>Papilionoidea</taxon>
        <taxon>Pieridae</taxon>
        <taxon>Pierinae</taxon>
        <taxon>Leptosia</taxon>
    </lineage>
</organism>
<evidence type="ECO:0000256" key="1">
    <source>
        <dbReference type="SAM" id="MobiDB-lite"/>
    </source>
</evidence>
<evidence type="ECO:0000313" key="3">
    <source>
        <dbReference type="Proteomes" id="UP001497472"/>
    </source>
</evidence>
<feature type="region of interest" description="Disordered" evidence="1">
    <location>
        <begin position="1"/>
        <end position="27"/>
    </location>
</feature>
<dbReference type="Proteomes" id="UP001497472">
    <property type="component" value="Unassembled WGS sequence"/>
</dbReference>
<evidence type="ECO:0000313" key="2">
    <source>
        <dbReference type="EMBL" id="CAK1549759.1"/>
    </source>
</evidence>
<gene>
    <name evidence="2" type="ORF">LNINA_LOCUS9034</name>
</gene>
<name>A0AAV1JMV2_9NEOP</name>
<dbReference type="EMBL" id="CAVLEF010000040">
    <property type="protein sequence ID" value="CAK1549759.1"/>
    <property type="molecule type" value="Genomic_DNA"/>
</dbReference>
<accession>A0AAV1JMV2</accession>
<reference evidence="2 3" key="1">
    <citation type="submission" date="2023-11" db="EMBL/GenBank/DDBJ databases">
        <authorList>
            <person name="Okamura Y."/>
        </authorList>
    </citation>
    <scope>NUCLEOTIDE SEQUENCE [LARGE SCALE GENOMIC DNA]</scope>
</reference>
<protein>
    <submittedName>
        <fullName evidence="2">Uncharacterized protein</fullName>
    </submittedName>
</protein>
<comment type="caution">
    <text evidence="2">The sequence shown here is derived from an EMBL/GenBank/DDBJ whole genome shotgun (WGS) entry which is preliminary data.</text>
</comment>
<keyword evidence="3" id="KW-1185">Reference proteome</keyword>